<protein>
    <submittedName>
        <fullName evidence="1">Uncharacterized protein</fullName>
    </submittedName>
</protein>
<dbReference type="AlphaFoldDB" id="A0A4C1VK90"/>
<dbReference type="OrthoDB" id="8123886at2759"/>
<proteinExistence type="predicted"/>
<dbReference type="EMBL" id="BGZK01000358">
    <property type="protein sequence ID" value="GBP39013.1"/>
    <property type="molecule type" value="Genomic_DNA"/>
</dbReference>
<reference evidence="1 2" key="1">
    <citation type="journal article" date="2019" name="Commun. Biol.">
        <title>The bagworm genome reveals a unique fibroin gene that provides high tensile strength.</title>
        <authorList>
            <person name="Kono N."/>
            <person name="Nakamura H."/>
            <person name="Ohtoshi R."/>
            <person name="Tomita M."/>
            <person name="Numata K."/>
            <person name="Arakawa K."/>
        </authorList>
    </citation>
    <scope>NUCLEOTIDE SEQUENCE [LARGE SCALE GENOMIC DNA]</scope>
</reference>
<keyword evidence="2" id="KW-1185">Reference proteome</keyword>
<evidence type="ECO:0000313" key="1">
    <source>
        <dbReference type="EMBL" id="GBP39013.1"/>
    </source>
</evidence>
<gene>
    <name evidence="1" type="ORF">EVAR_89235_1</name>
</gene>
<sequence>MKITVPSVHDYRTFIRLLINDKIPFHTHSLDEERKIKACVAYRASLWSLSTKREDPDSAIGAKTMSLQPLTAMPNPDV</sequence>
<name>A0A4C1VK90_EUMVA</name>
<organism evidence="1 2">
    <name type="scientific">Eumeta variegata</name>
    <name type="common">Bagworm moth</name>
    <name type="synonym">Eumeta japonica</name>
    <dbReference type="NCBI Taxonomy" id="151549"/>
    <lineage>
        <taxon>Eukaryota</taxon>
        <taxon>Metazoa</taxon>
        <taxon>Ecdysozoa</taxon>
        <taxon>Arthropoda</taxon>
        <taxon>Hexapoda</taxon>
        <taxon>Insecta</taxon>
        <taxon>Pterygota</taxon>
        <taxon>Neoptera</taxon>
        <taxon>Endopterygota</taxon>
        <taxon>Lepidoptera</taxon>
        <taxon>Glossata</taxon>
        <taxon>Ditrysia</taxon>
        <taxon>Tineoidea</taxon>
        <taxon>Psychidae</taxon>
        <taxon>Oiketicinae</taxon>
        <taxon>Eumeta</taxon>
    </lineage>
</organism>
<dbReference type="Proteomes" id="UP000299102">
    <property type="component" value="Unassembled WGS sequence"/>
</dbReference>
<evidence type="ECO:0000313" key="2">
    <source>
        <dbReference type="Proteomes" id="UP000299102"/>
    </source>
</evidence>
<accession>A0A4C1VK90</accession>
<comment type="caution">
    <text evidence="1">The sequence shown here is derived from an EMBL/GenBank/DDBJ whole genome shotgun (WGS) entry which is preliminary data.</text>
</comment>